<gene>
    <name evidence="1" type="ORF">HNP81_002888</name>
</gene>
<protein>
    <submittedName>
        <fullName evidence="1">Uncharacterized protein</fullName>
    </submittedName>
</protein>
<dbReference type="EMBL" id="JACJHX010000008">
    <property type="protein sequence ID" value="MBA9027598.1"/>
    <property type="molecule type" value="Genomic_DNA"/>
</dbReference>
<evidence type="ECO:0000313" key="2">
    <source>
        <dbReference type="Proteomes" id="UP000626697"/>
    </source>
</evidence>
<reference evidence="1 2" key="1">
    <citation type="submission" date="2020-08" db="EMBL/GenBank/DDBJ databases">
        <title>Genomic Encyclopedia of Type Strains, Phase IV (KMG-IV): sequencing the most valuable type-strain genomes for metagenomic binning, comparative biology and taxonomic classification.</title>
        <authorList>
            <person name="Goeker M."/>
        </authorList>
    </citation>
    <scope>NUCLEOTIDE SEQUENCE [LARGE SCALE GENOMIC DNA]</scope>
    <source>
        <strain evidence="1 2">DSM 105481</strain>
    </source>
</reference>
<evidence type="ECO:0000313" key="1">
    <source>
        <dbReference type="EMBL" id="MBA9027598.1"/>
    </source>
</evidence>
<dbReference type="Proteomes" id="UP000626697">
    <property type="component" value="Unassembled WGS sequence"/>
</dbReference>
<accession>A0ABR6CSG2</accession>
<keyword evidence="2" id="KW-1185">Reference proteome</keyword>
<dbReference type="RefSeq" id="WP_182503035.1">
    <property type="nucleotide sequence ID" value="NZ_JACJHX010000008.1"/>
</dbReference>
<sequence>MNKTEFTQEEIVAIEGDDIIKEHMAKNNKLMINIFNRFVTDLDQRYESVETIGKGGKKTKYILGAKRDVEADRKDKRVNNGKGQVPLKYEQAFPIMMLEYLETHQSEKPQTIPKWLLDMGFITKEMFEARKLKYDSRVLEAETNRLVENEVVKKGYDDVVEDYVVREIQRLNDYFMAVVARLNKAKIITHVPYEMGKCKIPVISESWDDESGETEQSISYRYEYPELSSYVVGEISLMQRELQNQDKYKHLSLKEIHNLKNMKIVQEYWKEYKYRLNRITDESGERLYLVLAYTAHAIFLRAGKNPIIKWLEKNNREAIEFYNSNEIQYFLENRNDFHKTRNDYVVGLAKKRQERFNTPIKVVKESIEDYGGKRKVISVENDPYDDKNKWDKNKEFMYLELYAKAYEKLQEYYGHTFK</sequence>
<proteinExistence type="predicted"/>
<comment type="caution">
    <text evidence="1">The sequence shown here is derived from an EMBL/GenBank/DDBJ whole genome shotgun (WGS) entry which is preliminary data.</text>
</comment>
<organism evidence="1 2">
    <name type="scientific">Peribacillus huizhouensis</name>
    <dbReference type="NCBI Taxonomy" id="1501239"/>
    <lineage>
        <taxon>Bacteria</taxon>
        <taxon>Bacillati</taxon>
        <taxon>Bacillota</taxon>
        <taxon>Bacilli</taxon>
        <taxon>Bacillales</taxon>
        <taxon>Bacillaceae</taxon>
        <taxon>Peribacillus</taxon>
    </lineage>
</organism>
<name>A0ABR6CSG2_9BACI</name>